<dbReference type="HOGENOM" id="CLU_009600_0_3_2"/>
<protein>
    <recommendedName>
        <fullName evidence="7">Glutamyl-tRNA(Gln) amidotransferase subunit A</fullName>
        <shortName evidence="7">Glu-ADT subunit A</shortName>
        <ecNumber evidence="7">6.3.5.7</ecNumber>
    </recommendedName>
</protein>
<dbReference type="EC" id="6.3.5.7" evidence="7"/>
<evidence type="ECO:0000256" key="2">
    <source>
        <dbReference type="ARBA" id="ARBA00022598"/>
    </source>
</evidence>
<dbReference type="GO" id="GO:0006412">
    <property type="term" value="P:translation"/>
    <property type="evidence" value="ECO:0007669"/>
    <property type="project" value="UniProtKB-UniRule"/>
</dbReference>
<feature type="active site" description="Acyl-ester intermediate" evidence="7">
    <location>
        <position position="170"/>
    </location>
</feature>
<dbReference type="Pfam" id="PF01425">
    <property type="entry name" value="Amidase"/>
    <property type="match status" value="1"/>
</dbReference>
<keyword evidence="4 7" id="KW-0067">ATP-binding</keyword>
<dbReference type="PROSITE" id="PS00571">
    <property type="entry name" value="AMIDASES"/>
    <property type="match status" value="1"/>
</dbReference>
<dbReference type="GeneID" id="10393449"/>
<dbReference type="Gene3D" id="3.90.1300.10">
    <property type="entry name" value="Amidase signature (AS) domain"/>
    <property type="match status" value="1"/>
</dbReference>
<dbReference type="PANTHER" id="PTHR11895:SF7">
    <property type="entry name" value="GLUTAMYL-TRNA(GLN) AMIDOTRANSFERASE SUBUNIT A, MITOCHONDRIAL"/>
    <property type="match status" value="1"/>
</dbReference>
<evidence type="ECO:0000256" key="4">
    <source>
        <dbReference type="ARBA" id="ARBA00022840"/>
    </source>
</evidence>
<dbReference type="KEGG" id="ave:Arcve_0354"/>
<feature type="domain" description="Amidase" evidence="8">
    <location>
        <begin position="23"/>
        <end position="449"/>
    </location>
</feature>
<feature type="active site" description="Charge relay system" evidence="7">
    <location>
        <position position="146"/>
    </location>
</feature>
<dbReference type="STRING" id="693661.Arcve_0354"/>
<name>F2KPF6_ARCVS</name>
<dbReference type="NCBIfam" id="TIGR00132">
    <property type="entry name" value="gatA"/>
    <property type="match status" value="1"/>
</dbReference>
<evidence type="ECO:0000256" key="6">
    <source>
        <dbReference type="ARBA" id="ARBA00047407"/>
    </source>
</evidence>
<dbReference type="GO" id="GO:0030956">
    <property type="term" value="C:glutamyl-tRNA(Gln) amidotransferase complex"/>
    <property type="evidence" value="ECO:0007669"/>
    <property type="project" value="InterPro"/>
</dbReference>
<dbReference type="EMBL" id="CP002588">
    <property type="protein sequence ID" value="AEA46387.1"/>
    <property type="molecule type" value="Genomic_DNA"/>
</dbReference>
<dbReference type="InterPro" id="IPR023631">
    <property type="entry name" value="Amidase_dom"/>
</dbReference>
<dbReference type="AlphaFoldDB" id="F2KPF6"/>
<evidence type="ECO:0000313" key="9">
    <source>
        <dbReference type="EMBL" id="AEA46387.1"/>
    </source>
</evidence>
<keyword evidence="10" id="KW-1185">Reference proteome</keyword>
<accession>F2KPF6</accession>
<dbReference type="InterPro" id="IPR036928">
    <property type="entry name" value="AS_sf"/>
</dbReference>
<dbReference type="InterPro" id="IPR000120">
    <property type="entry name" value="Amidase"/>
</dbReference>
<dbReference type="GO" id="GO:0005524">
    <property type="term" value="F:ATP binding"/>
    <property type="evidence" value="ECO:0007669"/>
    <property type="project" value="UniProtKB-KW"/>
</dbReference>
<comment type="subunit">
    <text evidence="7">Heterotrimer of A, B and C subunits.</text>
</comment>
<evidence type="ECO:0000259" key="8">
    <source>
        <dbReference type="Pfam" id="PF01425"/>
    </source>
</evidence>
<evidence type="ECO:0000256" key="3">
    <source>
        <dbReference type="ARBA" id="ARBA00022741"/>
    </source>
</evidence>
<keyword evidence="3 7" id="KW-0547">Nucleotide-binding</keyword>
<dbReference type="RefSeq" id="WP_013683061.1">
    <property type="nucleotide sequence ID" value="NC_015320.1"/>
</dbReference>
<dbReference type="HAMAP" id="MF_00120">
    <property type="entry name" value="GatA"/>
    <property type="match status" value="1"/>
</dbReference>
<proteinExistence type="inferred from homology"/>
<dbReference type="InterPro" id="IPR004412">
    <property type="entry name" value="GatA"/>
</dbReference>
<evidence type="ECO:0000313" key="10">
    <source>
        <dbReference type="Proteomes" id="UP000008136"/>
    </source>
</evidence>
<evidence type="ECO:0000256" key="7">
    <source>
        <dbReference type="HAMAP-Rule" id="MF_00120"/>
    </source>
</evidence>
<comment type="function">
    <text evidence="7">Allows the formation of correctly charged Gln-tRNA(Gln) through the transamidation of misacylated Glu-tRNA(Gln) in organisms which lack glutaminyl-tRNA synthetase. The reaction takes place in the presence of glutamine and ATP through an activated gamma-phospho-Glu-tRNA(Gln).</text>
</comment>
<comment type="similarity">
    <text evidence="1 7">Belongs to the amidase family. GatA subfamily.</text>
</comment>
<comment type="catalytic activity">
    <reaction evidence="6 7">
        <text>L-glutamyl-tRNA(Gln) + L-glutamine + ATP + H2O = L-glutaminyl-tRNA(Gln) + L-glutamate + ADP + phosphate + H(+)</text>
        <dbReference type="Rhea" id="RHEA:17521"/>
        <dbReference type="Rhea" id="RHEA-COMP:9681"/>
        <dbReference type="Rhea" id="RHEA-COMP:9684"/>
        <dbReference type="ChEBI" id="CHEBI:15377"/>
        <dbReference type="ChEBI" id="CHEBI:15378"/>
        <dbReference type="ChEBI" id="CHEBI:29985"/>
        <dbReference type="ChEBI" id="CHEBI:30616"/>
        <dbReference type="ChEBI" id="CHEBI:43474"/>
        <dbReference type="ChEBI" id="CHEBI:58359"/>
        <dbReference type="ChEBI" id="CHEBI:78520"/>
        <dbReference type="ChEBI" id="CHEBI:78521"/>
        <dbReference type="ChEBI" id="CHEBI:456216"/>
        <dbReference type="EC" id="6.3.5.7"/>
    </reaction>
</comment>
<evidence type="ECO:0000256" key="1">
    <source>
        <dbReference type="ARBA" id="ARBA00008069"/>
    </source>
</evidence>
<dbReference type="InterPro" id="IPR020556">
    <property type="entry name" value="Amidase_CS"/>
</dbReference>
<dbReference type="GO" id="GO:0050567">
    <property type="term" value="F:glutaminyl-tRNA synthase (glutamine-hydrolyzing) activity"/>
    <property type="evidence" value="ECO:0007669"/>
    <property type="project" value="UniProtKB-UniRule"/>
</dbReference>
<keyword evidence="2 7" id="KW-0436">Ligase</keyword>
<organism evidence="9 10">
    <name type="scientific">Archaeoglobus veneficus (strain DSM 11195 / SNP6)</name>
    <dbReference type="NCBI Taxonomy" id="693661"/>
    <lineage>
        <taxon>Archaea</taxon>
        <taxon>Methanobacteriati</taxon>
        <taxon>Methanobacteriota</taxon>
        <taxon>Archaeoglobi</taxon>
        <taxon>Archaeoglobales</taxon>
        <taxon>Archaeoglobaceae</taxon>
        <taxon>Archaeoglobus</taxon>
    </lineage>
</organism>
<evidence type="ECO:0000256" key="5">
    <source>
        <dbReference type="ARBA" id="ARBA00022917"/>
    </source>
</evidence>
<dbReference type="GO" id="GO:0016740">
    <property type="term" value="F:transferase activity"/>
    <property type="evidence" value="ECO:0007669"/>
    <property type="project" value="UniProtKB-KW"/>
</dbReference>
<reference evidence="9 10" key="1">
    <citation type="submission" date="2011-03" db="EMBL/GenBank/DDBJ databases">
        <title>The complete genome of Archaeoglobus veneficus SNP6.</title>
        <authorList>
            <consortium name="US DOE Joint Genome Institute (JGI-PGF)"/>
            <person name="Lucas S."/>
            <person name="Copeland A."/>
            <person name="Lapidus A."/>
            <person name="Bruce D."/>
            <person name="Goodwin L."/>
            <person name="Pitluck S."/>
            <person name="Kyrpides N."/>
            <person name="Mavromatis K."/>
            <person name="Pagani I."/>
            <person name="Ivanova N."/>
            <person name="Mikhailova N."/>
            <person name="Lu M."/>
            <person name="Detter J.C."/>
            <person name="Tapia R."/>
            <person name="Han C."/>
            <person name="Land M."/>
            <person name="Hauser L."/>
            <person name="Markowitz V."/>
            <person name="Cheng J.-F."/>
            <person name="Hugenholtz P."/>
            <person name="Woyke T."/>
            <person name="Wu D."/>
            <person name="Spring S."/>
            <person name="Brambilla E."/>
            <person name="Klenk H.-P."/>
            <person name="Eisen J.A."/>
        </authorList>
    </citation>
    <scope>NUCLEOTIDE SEQUENCE [LARGE SCALE GENOMIC DNA]</scope>
    <source>
        <strain>SNP6</strain>
    </source>
</reference>
<keyword evidence="9" id="KW-0808">Transferase</keyword>
<gene>
    <name evidence="7" type="primary">gatA</name>
    <name evidence="9" type="ordered locus">Arcve_0354</name>
</gene>
<keyword evidence="5 7" id="KW-0648">Protein biosynthesis</keyword>
<dbReference type="SUPFAM" id="SSF75304">
    <property type="entry name" value="Amidase signature (AS) enzymes"/>
    <property type="match status" value="1"/>
</dbReference>
<dbReference type="eggNOG" id="arCOG01717">
    <property type="taxonomic scope" value="Archaea"/>
</dbReference>
<sequence>MSGKGQISIAEWKQRLESEKAYDLVAEMLERIEKSKFNAYITVNGDALKLAEEYDKGKLEGKLAGIPIAVKDNISTKGMRTTCASKILEDYVPVFDAHVVERIKQEGAIIIGKTNLDEFAMGTTTETSYFGVVRNPHDENRVAGGSSGGSGAAIAAGETVLSLGSDTGGSIRCPASFCGVVGLKPTYGLVSRYGLIPYANSLDQIGPMASCVEDLALLLEVISGKDERDSTNAGKPFVFTPKFRKFRIGVISEMGGNDDVMKCFEEAVEVIKGMGCEVGEVSMPSFKYALAAYYIIAMGEASSNLARYDGVRYGYALPQLDSWTRYFSKVRAEGFGSEVKRRIMLGSYALSAGYYGKYYLKALKVRTLVKNDFQRAFKDYDLLISPTMPSLPFRIGELADPLTMYKMDVNTVPINLAGLPALSMPIGFVKGLPVGMQVIGNYFEENAILSFALELEKMMKEVT</sequence>
<dbReference type="Proteomes" id="UP000008136">
    <property type="component" value="Chromosome"/>
</dbReference>
<dbReference type="PANTHER" id="PTHR11895">
    <property type="entry name" value="TRANSAMIDASE"/>
    <property type="match status" value="1"/>
</dbReference>
<feature type="active site" description="Charge relay system" evidence="7">
    <location>
        <position position="71"/>
    </location>
</feature>